<protein>
    <recommendedName>
        <fullName evidence="5">Transmembrane protein</fullName>
    </recommendedName>
</protein>
<feature type="transmembrane region" description="Helical" evidence="2">
    <location>
        <begin position="73"/>
        <end position="102"/>
    </location>
</feature>
<dbReference type="KEGG" id="mpe:MYPE8090"/>
<dbReference type="InParanoid" id="Q8EUV9"/>
<keyword evidence="2" id="KW-0812">Transmembrane</keyword>
<feature type="compositionally biased region" description="Low complexity" evidence="1">
    <location>
        <begin position="1"/>
        <end position="16"/>
    </location>
</feature>
<keyword evidence="2" id="KW-0472">Membrane</keyword>
<dbReference type="AlphaFoldDB" id="Q8EUV9"/>
<feature type="region of interest" description="Disordered" evidence="1">
    <location>
        <begin position="1"/>
        <end position="23"/>
    </location>
</feature>
<dbReference type="STRING" id="272633.gene:10731931"/>
<evidence type="ECO:0000313" key="3">
    <source>
        <dbReference type="EMBL" id="BAC44602.1"/>
    </source>
</evidence>
<gene>
    <name evidence="3" type="ordered locus">MYPE8090</name>
</gene>
<evidence type="ECO:0000313" key="4">
    <source>
        <dbReference type="Proteomes" id="UP000002522"/>
    </source>
</evidence>
<dbReference type="Proteomes" id="UP000002522">
    <property type="component" value="Chromosome"/>
</dbReference>
<accession>Q8EUV9</accession>
<evidence type="ECO:0008006" key="5">
    <source>
        <dbReference type="Google" id="ProtNLM"/>
    </source>
</evidence>
<organism evidence="3 4">
    <name type="scientific">Malacoplasma penetrans (strain HF-2)</name>
    <name type="common">Mycoplasma penetrans</name>
    <dbReference type="NCBI Taxonomy" id="272633"/>
    <lineage>
        <taxon>Bacteria</taxon>
        <taxon>Bacillati</taxon>
        <taxon>Mycoplasmatota</taxon>
        <taxon>Mycoplasmoidales</taxon>
        <taxon>Mycoplasmoidaceae</taxon>
        <taxon>Malacoplasma</taxon>
    </lineage>
</organism>
<feature type="transmembrane region" description="Helical" evidence="2">
    <location>
        <begin position="207"/>
        <end position="234"/>
    </location>
</feature>
<reference evidence="3 4" key="1">
    <citation type="journal article" date="2002" name="Nucleic Acids Res.">
        <title>The complete genomic sequence of Mycoplasma penetrans, an intracellular bacterial pathogen in humans.</title>
        <authorList>
            <person name="Sasaki Y."/>
            <person name="Ishikawa J."/>
            <person name="Yamashita A."/>
            <person name="Oshima K."/>
            <person name="Kenri T."/>
            <person name="Furuya K."/>
            <person name="Yoshino C."/>
            <person name="Horino A."/>
            <person name="Shiba T."/>
            <person name="Sasaki T."/>
            <person name="Hattori M."/>
        </authorList>
    </citation>
    <scope>NUCLEOTIDE SEQUENCE [LARGE SCALE GENOMIC DNA]</scope>
    <source>
        <strain evidence="3 4">HF-2</strain>
    </source>
</reference>
<dbReference type="EMBL" id="BA000026">
    <property type="protein sequence ID" value="BAC44602.1"/>
    <property type="molecule type" value="Genomic_DNA"/>
</dbReference>
<feature type="transmembrane region" description="Helical" evidence="2">
    <location>
        <begin position="122"/>
        <end position="145"/>
    </location>
</feature>
<name>Q8EUV9_MALP2</name>
<proteinExistence type="predicted"/>
<keyword evidence="2" id="KW-1133">Transmembrane helix</keyword>
<dbReference type="HOGENOM" id="CLU_1169641_0_0_14"/>
<feature type="transmembrane region" description="Helical" evidence="2">
    <location>
        <begin position="179"/>
        <end position="201"/>
    </location>
</feature>
<evidence type="ECO:0000256" key="1">
    <source>
        <dbReference type="SAM" id="MobiDB-lite"/>
    </source>
</evidence>
<keyword evidence="4" id="KW-1185">Reference proteome</keyword>
<evidence type="ECO:0000256" key="2">
    <source>
        <dbReference type="SAM" id="Phobius"/>
    </source>
</evidence>
<dbReference type="RefSeq" id="WP_011077631.1">
    <property type="nucleotide sequence ID" value="NC_004432.1"/>
</dbReference>
<sequence length="237" mass="27237">MNNNRPWNNPSNNNTNKSQGTFKPVNITNTVKVTRDSNSENTPTTGLDSENQRLLDSVIGKVREYKPMSLDKWLIVSKIMLVSIIALFILNLLVFALMLFYSMFQLSIKMDFSNSIGVWKDYYYFGIFSPLSIASVAITLINLGLSMGFHFICLKYDDNPDNSLNVVVGRLSYYNKWNLLLFIFFISLYAFMLVGFYAAFFDYGIPLIIITAVLIFGIFVARFIFIVLMGIYFFKKH</sequence>